<comment type="caution">
    <text evidence="2">The sequence shown here is derived from an EMBL/GenBank/DDBJ whole genome shotgun (WGS) entry which is preliminary data.</text>
</comment>
<gene>
    <name evidence="2" type="ORF">O181_010133</name>
</gene>
<name>A0A9Q3BSD8_9BASI</name>
<organism evidence="2 3">
    <name type="scientific">Austropuccinia psidii MF-1</name>
    <dbReference type="NCBI Taxonomy" id="1389203"/>
    <lineage>
        <taxon>Eukaryota</taxon>
        <taxon>Fungi</taxon>
        <taxon>Dikarya</taxon>
        <taxon>Basidiomycota</taxon>
        <taxon>Pucciniomycotina</taxon>
        <taxon>Pucciniomycetes</taxon>
        <taxon>Pucciniales</taxon>
        <taxon>Sphaerophragmiaceae</taxon>
        <taxon>Austropuccinia</taxon>
    </lineage>
</organism>
<sequence>MAFLGHLAPYSLYGPWAVIHSPQSVGLLGPNPVRRKVARGSKSAPKTQVGPPEPAFAPNPNQPKMAKTTSEPKLTKDHLWATIQPMASGNHQRPPVQGKILPSSMHPVLKDPGVVHIWYNIPLCTIFAQQSNRDLFRTQLRDLNSSPQSLTNFEGGCFSYSVWQFLAATRRPFEDPNHLALQGLGCHFSSGLL</sequence>
<keyword evidence="3" id="KW-1185">Reference proteome</keyword>
<proteinExistence type="predicted"/>
<feature type="compositionally biased region" description="Pro residues" evidence="1">
    <location>
        <begin position="51"/>
        <end position="61"/>
    </location>
</feature>
<reference evidence="2" key="1">
    <citation type="submission" date="2021-03" db="EMBL/GenBank/DDBJ databases">
        <title>Draft genome sequence of rust myrtle Austropuccinia psidii MF-1, a brazilian biotype.</title>
        <authorList>
            <person name="Quecine M.C."/>
            <person name="Pachon D.M.R."/>
            <person name="Bonatelli M.L."/>
            <person name="Correr F.H."/>
            <person name="Franceschini L.M."/>
            <person name="Leite T.F."/>
            <person name="Margarido G.R.A."/>
            <person name="Almeida C.A."/>
            <person name="Ferrarezi J.A."/>
            <person name="Labate C.A."/>
        </authorList>
    </citation>
    <scope>NUCLEOTIDE SEQUENCE</scope>
    <source>
        <strain evidence="2">MF-1</strain>
    </source>
</reference>
<evidence type="ECO:0000313" key="2">
    <source>
        <dbReference type="EMBL" id="MBW0470418.1"/>
    </source>
</evidence>
<dbReference type="EMBL" id="AVOT02002454">
    <property type="protein sequence ID" value="MBW0470418.1"/>
    <property type="molecule type" value="Genomic_DNA"/>
</dbReference>
<feature type="region of interest" description="Disordered" evidence="1">
    <location>
        <begin position="28"/>
        <end position="72"/>
    </location>
</feature>
<dbReference type="AlphaFoldDB" id="A0A9Q3BSD8"/>
<evidence type="ECO:0000313" key="3">
    <source>
        <dbReference type="Proteomes" id="UP000765509"/>
    </source>
</evidence>
<protein>
    <submittedName>
        <fullName evidence="2">Uncharacterized protein</fullName>
    </submittedName>
</protein>
<dbReference type="Proteomes" id="UP000765509">
    <property type="component" value="Unassembled WGS sequence"/>
</dbReference>
<evidence type="ECO:0000256" key="1">
    <source>
        <dbReference type="SAM" id="MobiDB-lite"/>
    </source>
</evidence>
<accession>A0A9Q3BSD8</accession>